<evidence type="ECO:0000313" key="2">
    <source>
        <dbReference type="EMBL" id="KAJ7972493.1"/>
    </source>
</evidence>
<keyword evidence="2" id="KW-0418">Kinase</keyword>
<reference evidence="2" key="1">
    <citation type="journal article" date="2023" name="Science">
        <title>Elucidation of the pathway for biosynthesis of saponin adjuvants from the soapbark tree.</title>
        <authorList>
            <person name="Reed J."/>
            <person name="Orme A."/>
            <person name="El-Demerdash A."/>
            <person name="Owen C."/>
            <person name="Martin L.B.B."/>
            <person name="Misra R.C."/>
            <person name="Kikuchi S."/>
            <person name="Rejzek M."/>
            <person name="Martin A.C."/>
            <person name="Harkess A."/>
            <person name="Leebens-Mack J."/>
            <person name="Louveau T."/>
            <person name="Stephenson M.J."/>
            <person name="Osbourn A."/>
        </authorList>
    </citation>
    <scope>NUCLEOTIDE SEQUENCE</scope>
    <source>
        <strain evidence="2">S10</strain>
    </source>
</reference>
<feature type="compositionally biased region" description="Low complexity" evidence="1">
    <location>
        <begin position="273"/>
        <end position="289"/>
    </location>
</feature>
<dbReference type="PANTHER" id="PTHR33312">
    <property type="entry name" value="MEMBRANE-ASSOCIATED KINASE REGULATOR 4-RELATED"/>
    <property type="match status" value="1"/>
</dbReference>
<dbReference type="KEGG" id="qsa:O6P43_010371"/>
<keyword evidence="2" id="KW-0808">Transferase</keyword>
<name>A0AAD7Q0I0_QUISA</name>
<keyword evidence="3" id="KW-1185">Reference proteome</keyword>
<comment type="caution">
    <text evidence="2">The sequence shown here is derived from an EMBL/GenBank/DDBJ whole genome shotgun (WGS) entry which is preliminary data.</text>
</comment>
<dbReference type="InterPro" id="IPR039620">
    <property type="entry name" value="BKI1/MAKR1/3/4"/>
</dbReference>
<evidence type="ECO:0000313" key="3">
    <source>
        <dbReference type="Proteomes" id="UP001163823"/>
    </source>
</evidence>
<dbReference type="PANTHER" id="PTHR33312:SF21">
    <property type="entry name" value="MEMBRANE-ASSOCIATED KINASE REGULATOR 3-RELATED"/>
    <property type="match status" value="1"/>
</dbReference>
<gene>
    <name evidence="2" type="ORF">O6P43_010371</name>
</gene>
<feature type="region of interest" description="Disordered" evidence="1">
    <location>
        <begin position="269"/>
        <end position="289"/>
    </location>
</feature>
<dbReference type="Proteomes" id="UP001163823">
    <property type="component" value="Chromosome 4"/>
</dbReference>
<accession>A0AAD7Q0I0</accession>
<dbReference type="GO" id="GO:0016301">
    <property type="term" value="F:kinase activity"/>
    <property type="evidence" value="ECO:0007669"/>
    <property type="project" value="UniProtKB-KW"/>
</dbReference>
<sequence>MATKQPSSNRADEEYIDMELSSSSSNFFSYSIASPPQTREFEFQMTSVSNEKESTTFPADELFYKGKLLPLHLPPRLKMVQNLEHLKSESPLEENCSFHLTNDLRLPSTSTSITPLESCTISPSESCRVSSELNPDEYLFDWSTEMRAFLGDHPKKSWFKKLKQIKQFSLCQKLKASRTYLKSLFRKSDCSDRTCANAACSNVGARKESKGKDCLNKCLKVARKNPFDIIDDNEAQITRSLMKAIKRDMIEDGLISHRKSFSGVIQRHSANTSSSGSYSSSSSSSSSSSFSFSSNGFYDLQLLKRSSTADSEIESSIEGAIAHCKQSQHQLCSSRRTANEIGFCSLSASRIAASGDLESPGLCGI</sequence>
<proteinExistence type="predicted"/>
<evidence type="ECO:0000256" key="1">
    <source>
        <dbReference type="SAM" id="MobiDB-lite"/>
    </source>
</evidence>
<dbReference type="GO" id="GO:0005886">
    <property type="term" value="C:plasma membrane"/>
    <property type="evidence" value="ECO:0007669"/>
    <property type="project" value="InterPro"/>
</dbReference>
<dbReference type="EMBL" id="JARAOO010000004">
    <property type="protein sequence ID" value="KAJ7972493.1"/>
    <property type="molecule type" value="Genomic_DNA"/>
</dbReference>
<organism evidence="2 3">
    <name type="scientific">Quillaja saponaria</name>
    <name type="common">Soap bark tree</name>
    <dbReference type="NCBI Taxonomy" id="32244"/>
    <lineage>
        <taxon>Eukaryota</taxon>
        <taxon>Viridiplantae</taxon>
        <taxon>Streptophyta</taxon>
        <taxon>Embryophyta</taxon>
        <taxon>Tracheophyta</taxon>
        <taxon>Spermatophyta</taxon>
        <taxon>Magnoliopsida</taxon>
        <taxon>eudicotyledons</taxon>
        <taxon>Gunneridae</taxon>
        <taxon>Pentapetalae</taxon>
        <taxon>rosids</taxon>
        <taxon>fabids</taxon>
        <taxon>Fabales</taxon>
        <taxon>Quillajaceae</taxon>
        <taxon>Quillaja</taxon>
    </lineage>
</organism>
<dbReference type="AlphaFoldDB" id="A0AAD7Q0I0"/>
<dbReference type="GO" id="GO:0019210">
    <property type="term" value="F:kinase inhibitor activity"/>
    <property type="evidence" value="ECO:0007669"/>
    <property type="project" value="InterPro"/>
</dbReference>
<protein>
    <submittedName>
        <fullName evidence="2">Membrane-associated kinase regulator 4</fullName>
    </submittedName>
</protein>